<feature type="region of interest" description="Disordered" evidence="1">
    <location>
        <begin position="195"/>
        <end position="233"/>
    </location>
</feature>
<proteinExistence type="predicted"/>
<evidence type="ECO:0000313" key="2">
    <source>
        <dbReference type="EMBL" id="CAG9334679.1"/>
    </source>
</evidence>
<evidence type="ECO:0000313" key="3">
    <source>
        <dbReference type="Proteomes" id="UP001162131"/>
    </source>
</evidence>
<name>A0AAU9KKU0_9CILI</name>
<organism evidence="2 3">
    <name type="scientific">Blepharisma stoltei</name>
    <dbReference type="NCBI Taxonomy" id="1481888"/>
    <lineage>
        <taxon>Eukaryota</taxon>
        <taxon>Sar</taxon>
        <taxon>Alveolata</taxon>
        <taxon>Ciliophora</taxon>
        <taxon>Postciliodesmatophora</taxon>
        <taxon>Heterotrichea</taxon>
        <taxon>Heterotrichida</taxon>
        <taxon>Blepharismidae</taxon>
        <taxon>Blepharisma</taxon>
    </lineage>
</organism>
<dbReference type="Proteomes" id="UP001162131">
    <property type="component" value="Unassembled WGS sequence"/>
</dbReference>
<reference evidence="2" key="1">
    <citation type="submission" date="2021-09" db="EMBL/GenBank/DDBJ databases">
        <authorList>
            <consortium name="AG Swart"/>
            <person name="Singh M."/>
            <person name="Singh A."/>
            <person name="Seah K."/>
            <person name="Emmerich C."/>
        </authorList>
    </citation>
    <scope>NUCLEOTIDE SEQUENCE</scope>
    <source>
        <strain evidence="2">ATCC30299</strain>
    </source>
</reference>
<dbReference type="EMBL" id="CAJZBQ010000058">
    <property type="protein sequence ID" value="CAG9334679.1"/>
    <property type="molecule type" value="Genomic_DNA"/>
</dbReference>
<feature type="compositionally biased region" description="Low complexity" evidence="1">
    <location>
        <begin position="149"/>
        <end position="162"/>
    </location>
</feature>
<dbReference type="AlphaFoldDB" id="A0AAU9KKU0"/>
<accession>A0AAU9KKU0</accession>
<protein>
    <submittedName>
        <fullName evidence="2">Uncharacterized protein</fullName>
    </submittedName>
</protein>
<comment type="caution">
    <text evidence="2">The sequence shown here is derived from an EMBL/GenBank/DDBJ whole genome shotgun (WGS) entry which is preliminary data.</text>
</comment>
<feature type="region of interest" description="Disordered" evidence="1">
    <location>
        <begin position="132"/>
        <end position="170"/>
    </location>
</feature>
<keyword evidence="3" id="KW-1185">Reference proteome</keyword>
<gene>
    <name evidence="2" type="ORF">BSTOLATCC_MIC61285</name>
</gene>
<sequence>MSSSIDPTLQNTLRFWLRIDFGDKKLQTINDELDSAYEQMRTSVRRKETTTAMLLGCGIGAFYGMYLKPILGKGNYLRKTICVMFAISFIDAAEGIVLKKYTNYDLENKMIERYQSQILQNHPKIKEKLKGTNPHGGIPFGNPQGSLINNSQYQNNQNFNWQPSQSQNLWSQDANNRQIENWNTQNIQENQNYQNPRDLVWNPDPQGQFNDYLKPQANDWNSQNSWDKENLSKQDLGYPNFSKYDSLGNRKPVDYKNSLNNQNNHYPGATGTDEISVPYYPGVPPARMPNQRH</sequence>
<evidence type="ECO:0000256" key="1">
    <source>
        <dbReference type="SAM" id="MobiDB-lite"/>
    </source>
</evidence>